<name>A0A4R8H7Z4_9FIRM</name>
<protein>
    <submittedName>
        <fullName evidence="1">Phenylpyruvate tautomerase PptA (4-oxalocrotonate tautomerase family)</fullName>
    </submittedName>
</protein>
<dbReference type="InterPro" id="IPR014347">
    <property type="entry name" value="Tautomerase/MIF_sf"/>
</dbReference>
<gene>
    <name evidence="1" type="ORF">C7959_11559</name>
</gene>
<proteinExistence type="predicted"/>
<sequence>MPYAEVSITKNLITEEEKSILAKKLTKILLDTEALIDNPISRSIALLDIKKFDSLYVGGEQGNYDRALVKIHLFSDAIDEEIKKKLFSDITNAFISISDKVKSQNGRNLWCMIVPLHNCEFASGGIPVNLERTRELVSSYKE</sequence>
<dbReference type="Gene3D" id="3.30.429.10">
    <property type="entry name" value="Macrophage Migration Inhibitory Factor"/>
    <property type="match status" value="1"/>
</dbReference>
<dbReference type="RefSeq" id="WP_134117024.1">
    <property type="nucleotide sequence ID" value="NZ_SOEG01000015.1"/>
</dbReference>
<dbReference type="EMBL" id="SOEG01000015">
    <property type="protein sequence ID" value="TDX51183.1"/>
    <property type="molecule type" value="Genomic_DNA"/>
</dbReference>
<reference evidence="1 2" key="1">
    <citation type="submission" date="2019-03" db="EMBL/GenBank/DDBJ databases">
        <title>Subsurface microbial communities from deep shales in Ohio and West Virginia, USA.</title>
        <authorList>
            <person name="Wrighton K."/>
        </authorList>
    </citation>
    <scope>NUCLEOTIDE SEQUENCE [LARGE SCALE GENOMIC DNA]</scope>
    <source>
        <strain evidence="1 2">MSL 6dP</strain>
    </source>
</reference>
<organism evidence="1 2">
    <name type="scientific">Orenia marismortui</name>
    <dbReference type="NCBI Taxonomy" id="46469"/>
    <lineage>
        <taxon>Bacteria</taxon>
        <taxon>Bacillati</taxon>
        <taxon>Bacillota</taxon>
        <taxon>Clostridia</taxon>
        <taxon>Halanaerobiales</taxon>
        <taxon>Halobacteroidaceae</taxon>
        <taxon>Orenia</taxon>
    </lineage>
</organism>
<accession>A0A4R8H7Z4</accession>
<dbReference type="Proteomes" id="UP000295832">
    <property type="component" value="Unassembled WGS sequence"/>
</dbReference>
<keyword evidence="1" id="KW-0670">Pyruvate</keyword>
<dbReference type="AlphaFoldDB" id="A0A4R8H7Z4"/>
<keyword evidence="2" id="KW-1185">Reference proteome</keyword>
<evidence type="ECO:0000313" key="1">
    <source>
        <dbReference type="EMBL" id="TDX51183.1"/>
    </source>
</evidence>
<evidence type="ECO:0000313" key="2">
    <source>
        <dbReference type="Proteomes" id="UP000295832"/>
    </source>
</evidence>
<comment type="caution">
    <text evidence="1">The sequence shown here is derived from an EMBL/GenBank/DDBJ whole genome shotgun (WGS) entry which is preliminary data.</text>
</comment>